<dbReference type="Proteomes" id="UP000187283">
    <property type="component" value="Unassembled WGS sequence"/>
</dbReference>
<organism evidence="1 2">
    <name type="scientific">Smittium culicis</name>
    <dbReference type="NCBI Taxonomy" id="133412"/>
    <lineage>
        <taxon>Eukaryota</taxon>
        <taxon>Fungi</taxon>
        <taxon>Fungi incertae sedis</taxon>
        <taxon>Zoopagomycota</taxon>
        <taxon>Kickxellomycotina</taxon>
        <taxon>Harpellomycetes</taxon>
        <taxon>Harpellales</taxon>
        <taxon>Legeriomycetaceae</taxon>
        <taxon>Smittium</taxon>
    </lineage>
</organism>
<comment type="caution">
    <text evidence="1">The sequence shown here is derived from an EMBL/GenBank/DDBJ whole genome shotgun (WGS) entry which is preliminary data.</text>
</comment>
<reference evidence="1 2" key="1">
    <citation type="submission" date="2017-01" db="EMBL/GenBank/DDBJ databases">
        <authorList>
            <person name="Mah S.A."/>
            <person name="Swanson W.J."/>
            <person name="Moy G.W."/>
            <person name="Vacquier V.D."/>
        </authorList>
    </citation>
    <scope>NUCLEOTIDE SEQUENCE [LARGE SCALE GENOMIC DNA]</scope>
    <source>
        <strain evidence="1 2">GSMNP</strain>
    </source>
</reference>
<evidence type="ECO:0000313" key="1">
    <source>
        <dbReference type="EMBL" id="OMJ22388.1"/>
    </source>
</evidence>
<accession>A0A1R1Y660</accession>
<keyword evidence="2" id="KW-1185">Reference proteome</keyword>
<sequence length="132" mass="15258">MDMKTFLGYETLPESHLRVIHLETRELSEKTSRTDGIDFLRSSLCEDIKHIRGLRRGNICLENGNRLEIYYSCMTQLLFIPYLQNYFTNNRESEAGANNNKNCYPTLENRNMVPYPLEDVDVTASVVTGDSK</sequence>
<gene>
    <name evidence="1" type="ORF">AYI70_g2903</name>
</gene>
<dbReference type="EMBL" id="LSSN01000774">
    <property type="protein sequence ID" value="OMJ22388.1"/>
    <property type="molecule type" value="Genomic_DNA"/>
</dbReference>
<proteinExistence type="predicted"/>
<protein>
    <submittedName>
        <fullName evidence="1">Uncharacterized protein</fullName>
    </submittedName>
</protein>
<name>A0A1R1Y660_9FUNG</name>
<evidence type="ECO:0000313" key="2">
    <source>
        <dbReference type="Proteomes" id="UP000187283"/>
    </source>
</evidence>
<dbReference type="AlphaFoldDB" id="A0A1R1Y660"/>